<protein>
    <submittedName>
        <fullName evidence="4">Phosphodiesterase YaeI</fullName>
        <ecNumber evidence="4">3.1.4.-</ecNumber>
    </submittedName>
</protein>
<reference evidence="4" key="2">
    <citation type="journal article" date="2021" name="Microbiome">
        <title>Successional dynamics and alternative stable states in a saline activated sludge microbial community over 9 years.</title>
        <authorList>
            <person name="Wang Y."/>
            <person name="Ye J."/>
            <person name="Ju F."/>
            <person name="Liu L."/>
            <person name="Boyd J.A."/>
            <person name="Deng Y."/>
            <person name="Parks D.H."/>
            <person name="Jiang X."/>
            <person name="Yin X."/>
            <person name="Woodcroft B.J."/>
            <person name="Tyson G.W."/>
            <person name="Hugenholtz P."/>
            <person name="Polz M.F."/>
            <person name="Zhang T."/>
        </authorList>
    </citation>
    <scope>NUCLEOTIDE SEQUENCE</scope>
    <source>
        <strain evidence="4">HKST-UBA02</strain>
    </source>
</reference>
<evidence type="ECO:0000313" key="5">
    <source>
        <dbReference type="Proteomes" id="UP000739538"/>
    </source>
</evidence>
<dbReference type="Proteomes" id="UP000739538">
    <property type="component" value="Unassembled WGS sequence"/>
</dbReference>
<reference evidence="4" key="1">
    <citation type="submission" date="2020-04" db="EMBL/GenBank/DDBJ databases">
        <authorList>
            <person name="Zhang T."/>
        </authorList>
    </citation>
    <scope>NUCLEOTIDE SEQUENCE</scope>
    <source>
        <strain evidence="4">HKST-UBA02</strain>
    </source>
</reference>
<keyword evidence="1" id="KW-0479">Metal-binding</keyword>
<dbReference type="PROSITE" id="PS51257">
    <property type="entry name" value="PROKAR_LIPOPROTEIN"/>
    <property type="match status" value="1"/>
</dbReference>
<dbReference type="PROSITE" id="PS51318">
    <property type="entry name" value="TAT"/>
    <property type="match status" value="1"/>
</dbReference>
<keyword evidence="2 4" id="KW-0378">Hydrolase</keyword>
<evidence type="ECO:0000313" key="4">
    <source>
        <dbReference type="EMBL" id="MCA9754827.1"/>
    </source>
</evidence>
<dbReference type="InterPro" id="IPR004843">
    <property type="entry name" value="Calcineurin-like_PHP"/>
</dbReference>
<dbReference type="InterPro" id="IPR051158">
    <property type="entry name" value="Metallophosphoesterase_sf"/>
</dbReference>
<dbReference type="GO" id="GO:0009245">
    <property type="term" value="P:lipid A biosynthetic process"/>
    <property type="evidence" value="ECO:0007669"/>
    <property type="project" value="TreeGrafter"/>
</dbReference>
<dbReference type="Pfam" id="PF00149">
    <property type="entry name" value="Metallophos"/>
    <property type="match status" value="1"/>
</dbReference>
<gene>
    <name evidence="4" type="primary">yaeI</name>
    <name evidence="4" type="ORF">KDA27_03425</name>
</gene>
<dbReference type="GO" id="GO:0046872">
    <property type="term" value="F:metal ion binding"/>
    <property type="evidence" value="ECO:0007669"/>
    <property type="project" value="UniProtKB-KW"/>
</dbReference>
<dbReference type="PANTHER" id="PTHR31302">
    <property type="entry name" value="TRANSMEMBRANE PROTEIN WITH METALLOPHOSPHOESTERASE DOMAIN-RELATED"/>
    <property type="match status" value="1"/>
</dbReference>
<proteinExistence type="predicted"/>
<evidence type="ECO:0000256" key="2">
    <source>
        <dbReference type="ARBA" id="ARBA00022801"/>
    </source>
</evidence>
<dbReference type="InterPro" id="IPR029052">
    <property type="entry name" value="Metallo-depent_PP-like"/>
</dbReference>
<evidence type="ECO:0000256" key="1">
    <source>
        <dbReference type="ARBA" id="ARBA00022723"/>
    </source>
</evidence>
<accession>A0A956N9T3</accession>
<dbReference type="SUPFAM" id="SSF56300">
    <property type="entry name" value="Metallo-dependent phosphatases"/>
    <property type="match status" value="1"/>
</dbReference>
<organism evidence="4 5">
    <name type="scientific">Eiseniibacteriota bacterium</name>
    <dbReference type="NCBI Taxonomy" id="2212470"/>
    <lineage>
        <taxon>Bacteria</taxon>
        <taxon>Candidatus Eiseniibacteriota</taxon>
    </lineage>
</organism>
<comment type="caution">
    <text evidence="4">The sequence shown here is derived from an EMBL/GenBank/DDBJ whole genome shotgun (WGS) entry which is preliminary data.</text>
</comment>
<feature type="domain" description="Calcineurin-like phosphoesterase" evidence="3">
    <location>
        <begin position="52"/>
        <end position="248"/>
    </location>
</feature>
<dbReference type="GO" id="GO:0008758">
    <property type="term" value="F:UDP-2,3-diacylglucosamine hydrolase activity"/>
    <property type="evidence" value="ECO:0007669"/>
    <property type="project" value="TreeGrafter"/>
</dbReference>
<sequence>MARSISRRHFLLGGTAALAAGGVGYGCGAEPRWLERTEVHLSLSRAWSGKARVLHLSDLHRSRFVSLSFLEEAIELGLDSSPDLVCLTGDFVTAADPTSLEGYVDLLRRLSDQAPTVAVLGNHDGGPWCASKGGDDSTDRVRALLEASGVDLLHNRERIVDVPGGRLRLVGVGDLWGEECLPAKAFLSDRVRTDPIREGLVPPSEGDEADEADEGDEVPTLLLAHNPDTKDVAWPFAWDAMLSGHTHGGQVVLPWIGPPFVPVEDRRFIAGLHSWRDRWIYTTRGVGNILGVRVNCRPEVTLLEVTGGKAAADA</sequence>
<dbReference type="Gene3D" id="3.60.21.10">
    <property type="match status" value="1"/>
</dbReference>
<dbReference type="EMBL" id="JAGQHS010000010">
    <property type="protein sequence ID" value="MCA9754827.1"/>
    <property type="molecule type" value="Genomic_DNA"/>
</dbReference>
<dbReference type="PANTHER" id="PTHR31302:SF31">
    <property type="entry name" value="PHOSPHODIESTERASE YAEI"/>
    <property type="match status" value="1"/>
</dbReference>
<dbReference type="InterPro" id="IPR006311">
    <property type="entry name" value="TAT_signal"/>
</dbReference>
<dbReference type="EC" id="3.1.4.-" evidence="4"/>
<dbReference type="NCBIfam" id="NF008460">
    <property type="entry name" value="PRK11340.1"/>
    <property type="match status" value="1"/>
</dbReference>
<dbReference type="GO" id="GO:0016020">
    <property type="term" value="C:membrane"/>
    <property type="evidence" value="ECO:0007669"/>
    <property type="project" value="GOC"/>
</dbReference>
<evidence type="ECO:0000259" key="3">
    <source>
        <dbReference type="Pfam" id="PF00149"/>
    </source>
</evidence>
<name>A0A956N9T3_UNCEI</name>
<dbReference type="AlphaFoldDB" id="A0A956N9T3"/>